<evidence type="ECO:0000313" key="4">
    <source>
        <dbReference type="Proteomes" id="UP000288805"/>
    </source>
</evidence>
<feature type="compositionally biased region" description="Pro residues" evidence="1">
    <location>
        <begin position="38"/>
        <end position="55"/>
    </location>
</feature>
<dbReference type="PANTHER" id="PTHR46890">
    <property type="entry name" value="NON-LTR RETROLELEMENT REVERSE TRANSCRIPTASE-LIKE PROTEIN-RELATED"/>
    <property type="match status" value="1"/>
</dbReference>
<dbReference type="InterPro" id="IPR058981">
    <property type="entry name" value="MGRN1/RNF157-like_N"/>
</dbReference>
<sequence length="764" mass="87435">MGISWSNRRRNNYLQNRPPPPPPPPPPQLLSSSYYYPSEPPSLPPPPPPSNPSLPQPHNYAFTSNPPYPPPPYPPHNLYPAHPPPIYSSSYYCSGPYNSCNYANPMMARSNYQPYYANHGNYWPPIRPPVAAPPPQQPPPYVEHQNAKKVRNDVNVHKDTLRLEVDEQNPDHYLVSFIFDALFDGSALGNECMEEQTLGLADNTFSKELVLVPMRVDSMKVLEACRWRFEGEILYLLKRMKERIDQKGHVGANRRANSLSSRFERELKKLEWIVNYKGSSTGAKDSDKRKIIKSLIKSQRMDVDEFGAIRRLWSDPWCIGGNFNMIRFLGECCRGDGLSLAEEILEVTEDLELRDIPLQGGLFTWTVGSVFDHFPALLDEGGMRRGSRFKNTWLEEGFNDLLKNLCVGLNVNGSYSFVLVAKLRALKVVLKSWNKDVFDFIEAKKEVALNQVAFWDDKERVTTLSLEEVEAINEAREEYKKWVLREEILWQQKSKEVCWEFVKEEVMSFFSNFHEGGRFVKSLNVTLLVLIPKKGGAEDLRNFRLISLVGSLYKLLAKVLANKLKKVMGKVIAFVKGRQILDATLIINEAVDSRLKCSECGVLCKLDIEKHKEFETKGPLSPYLFVIAREAFSCLLKKVENGGYLSRCLGWGGRKVSQKVSHVEKTVHLEGERLTLIRRALWKQVISQKYGEDEEGWRSHEDAWVVDVWNFKGKRGGWTPCFFRLFNDWSTIEGMVGRMFGTSKAKGVERVEHFLVEDSSKKGV</sequence>
<protein>
    <submittedName>
        <fullName evidence="3">Putative E3 ubiquitin-protein ligase LUL3</fullName>
    </submittedName>
</protein>
<feature type="compositionally biased region" description="Pro residues" evidence="1">
    <location>
        <begin position="17"/>
        <end position="28"/>
    </location>
</feature>
<organism evidence="3 4">
    <name type="scientific">Vitis vinifera</name>
    <name type="common">Grape</name>
    <dbReference type="NCBI Taxonomy" id="29760"/>
    <lineage>
        <taxon>Eukaryota</taxon>
        <taxon>Viridiplantae</taxon>
        <taxon>Streptophyta</taxon>
        <taxon>Embryophyta</taxon>
        <taxon>Tracheophyta</taxon>
        <taxon>Spermatophyta</taxon>
        <taxon>Magnoliopsida</taxon>
        <taxon>eudicotyledons</taxon>
        <taxon>Gunneridae</taxon>
        <taxon>Pentapetalae</taxon>
        <taxon>rosids</taxon>
        <taxon>Vitales</taxon>
        <taxon>Vitaceae</taxon>
        <taxon>Viteae</taxon>
        <taxon>Vitis</taxon>
    </lineage>
</organism>
<comment type="caution">
    <text evidence="3">The sequence shown here is derived from an EMBL/GenBank/DDBJ whole genome shotgun (WGS) entry which is preliminary data.</text>
</comment>
<dbReference type="Pfam" id="PF26192">
    <property type="entry name" value="RNF157-like_N"/>
    <property type="match status" value="1"/>
</dbReference>
<feature type="region of interest" description="Disordered" evidence="1">
    <location>
        <begin position="1"/>
        <end position="67"/>
    </location>
</feature>
<evidence type="ECO:0000256" key="1">
    <source>
        <dbReference type="SAM" id="MobiDB-lite"/>
    </source>
</evidence>
<evidence type="ECO:0000313" key="3">
    <source>
        <dbReference type="EMBL" id="RVW55544.1"/>
    </source>
</evidence>
<accession>A0A438F6A0</accession>
<dbReference type="PANTHER" id="PTHR46890:SF50">
    <property type="entry name" value="RNA-DIRECTED DNA POLYMERASE, EUKARYOTA, REVERSE TRANSCRIPTASE ZINC-BINDING DOMAIN PROTEIN-RELATED"/>
    <property type="match status" value="1"/>
</dbReference>
<dbReference type="AlphaFoldDB" id="A0A438F6A0"/>
<dbReference type="InterPro" id="IPR052343">
    <property type="entry name" value="Retrotransposon-Effector_Assoc"/>
</dbReference>
<evidence type="ECO:0000259" key="2">
    <source>
        <dbReference type="Pfam" id="PF26192"/>
    </source>
</evidence>
<dbReference type="EMBL" id="QGNW01001114">
    <property type="protein sequence ID" value="RVW55544.1"/>
    <property type="molecule type" value="Genomic_DNA"/>
</dbReference>
<proteinExistence type="predicted"/>
<dbReference type="Proteomes" id="UP000288805">
    <property type="component" value="Unassembled WGS sequence"/>
</dbReference>
<reference evidence="3 4" key="1">
    <citation type="journal article" date="2018" name="PLoS Genet.">
        <title>Population sequencing reveals clonal diversity and ancestral inbreeding in the grapevine cultivar Chardonnay.</title>
        <authorList>
            <person name="Roach M.J."/>
            <person name="Johnson D.L."/>
            <person name="Bohlmann J."/>
            <person name="van Vuuren H.J."/>
            <person name="Jones S.J."/>
            <person name="Pretorius I.S."/>
            <person name="Schmidt S.A."/>
            <person name="Borneman A.R."/>
        </authorList>
    </citation>
    <scope>NUCLEOTIDE SEQUENCE [LARGE SCALE GENOMIC DNA]</scope>
    <source>
        <strain evidence="4">cv. Chardonnay</strain>
        <tissue evidence="3">Leaf</tissue>
    </source>
</reference>
<name>A0A438F6A0_VITVI</name>
<feature type="domain" description="MGRN1/RNF157-like N-terminal" evidence="2">
    <location>
        <begin position="154"/>
        <end position="186"/>
    </location>
</feature>
<gene>
    <name evidence="3" type="primary">LUL3_2</name>
    <name evidence="3" type="ORF">CK203_075245</name>
</gene>